<dbReference type="CDD" id="cd11364">
    <property type="entry name" value="RNase_PH_PNPase_2"/>
    <property type="match status" value="1"/>
</dbReference>
<dbReference type="FunFam" id="3.30.1370.10:FF:000001">
    <property type="entry name" value="Polyribonucleotide nucleotidyltransferase"/>
    <property type="match status" value="1"/>
</dbReference>
<dbReference type="GO" id="GO:0004654">
    <property type="term" value="F:polyribonucleotide nucleotidyltransferase activity"/>
    <property type="evidence" value="ECO:0007669"/>
    <property type="project" value="UniProtKB-EC"/>
</dbReference>
<dbReference type="PANTHER" id="PTHR11252">
    <property type="entry name" value="POLYRIBONUCLEOTIDE NUCLEOTIDYLTRANSFERASE"/>
    <property type="match status" value="1"/>
</dbReference>
<evidence type="ECO:0000313" key="9">
    <source>
        <dbReference type="Proteomes" id="UP000677054"/>
    </source>
</evidence>
<evidence type="ECO:0000259" key="7">
    <source>
        <dbReference type="PROSITE" id="PS50126"/>
    </source>
</evidence>
<dbReference type="GO" id="GO:0000965">
    <property type="term" value="P:mitochondrial RNA 3'-end processing"/>
    <property type="evidence" value="ECO:0007669"/>
    <property type="project" value="TreeGrafter"/>
</dbReference>
<name>A0A7R9FSG2_9CRUS</name>
<feature type="domain" description="S1 motif" evidence="7">
    <location>
        <begin position="658"/>
        <end position="729"/>
    </location>
</feature>
<comment type="similarity">
    <text evidence="1">Belongs to the polyribonucleotide nucleotidyltransferase family.</text>
</comment>
<keyword evidence="3" id="KW-0808">Transferase</keyword>
<dbReference type="InterPro" id="IPR015848">
    <property type="entry name" value="PNPase_PH_RNA-bd_bac/org-type"/>
</dbReference>
<dbReference type="SUPFAM" id="SSF55666">
    <property type="entry name" value="Ribonuclease PH domain 2-like"/>
    <property type="match status" value="2"/>
</dbReference>
<dbReference type="NCBIfam" id="TIGR03591">
    <property type="entry name" value="polynuc_phos"/>
    <property type="match status" value="1"/>
</dbReference>
<dbReference type="NCBIfam" id="NF008805">
    <property type="entry name" value="PRK11824.1"/>
    <property type="match status" value="1"/>
</dbReference>
<dbReference type="InterPro" id="IPR001247">
    <property type="entry name" value="ExoRNase_PH_dom1"/>
</dbReference>
<dbReference type="Pfam" id="PF01138">
    <property type="entry name" value="RNase_PH"/>
    <property type="match status" value="2"/>
</dbReference>
<evidence type="ECO:0000256" key="5">
    <source>
        <dbReference type="ARBA" id="ARBA00022884"/>
    </source>
</evidence>
<dbReference type="Gene3D" id="2.40.50.140">
    <property type="entry name" value="Nucleic acid-binding proteins"/>
    <property type="match status" value="1"/>
</dbReference>
<dbReference type="GO" id="GO:0000175">
    <property type="term" value="F:3'-5'-RNA exonuclease activity"/>
    <property type="evidence" value="ECO:0007669"/>
    <property type="project" value="TreeGrafter"/>
</dbReference>
<dbReference type="InterPro" id="IPR003029">
    <property type="entry name" value="S1_domain"/>
</dbReference>
<dbReference type="GO" id="GO:0005739">
    <property type="term" value="C:mitochondrion"/>
    <property type="evidence" value="ECO:0007669"/>
    <property type="project" value="TreeGrafter"/>
</dbReference>
<evidence type="ECO:0000256" key="6">
    <source>
        <dbReference type="PROSITE-ProRule" id="PRU00117"/>
    </source>
</evidence>
<dbReference type="InterPro" id="IPR036345">
    <property type="entry name" value="ExoRNase_PH_dom2_sf"/>
</dbReference>
<dbReference type="PROSITE" id="PS50084">
    <property type="entry name" value="KH_TYPE_1"/>
    <property type="match status" value="1"/>
</dbReference>
<dbReference type="Pfam" id="PF00013">
    <property type="entry name" value="KH_1"/>
    <property type="match status" value="1"/>
</dbReference>
<organism evidence="8">
    <name type="scientific">Darwinula stevensoni</name>
    <dbReference type="NCBI Taxonomy" id="69355"/>
    <lineage>
        <taxon>Eukaryota</taxon>
        <taxon>Metazoa</taxon>
        <taxon>Ecdysozoa</taxon>
        <taxon>Arthropoda</taxon>
        <taxon>Crustacea</taxon>
        <taxon>Oligostraca</taxon>
        <taxon>Ostracoda</taxon>
        <taxon>Podocopa</taxon>
        <taxon>Podocopida</taxon>
        <taxon>Darwinulocopina</taxon>
        <taxon>Darwinuloidea</taxon>
        <taxon>Darwinulidae</taxon>
        <taxon>Darwinula</taxon>
    </lineage>
</organism>
<dbReference type="InterPro" id="IPR036612">
    <property type="entry name" value="KH_dom_type_1_sf"/>
</dbReference>
<evidence type="ECO:0000256" key="4">
    <source>
        <dbReference type="ARBA" id="ARBA00022695"/>
    </source>
</evidence>
<dbReference type="FunFam" id="3.30.230.70:FF:000032">
    <property type="entry name" value="Polyribonucleotide nucleotidyltransferase 1"/>
    <property type="match status" value="1"/>
</dbReference>
<evidence type="ECO:0000256" key="1">
    <source>
        <dbReference type="ARBA" id="ARBA00007404"/>
    </source>
</evidence>
<dbReference type="SUPFAM" id="SSF54791">
    <property type="entry name" value="Eukaryotic type KH-domain (KH-domain type I)"/>
    <property type="match status" value="1"/>
</dbReference>
<dbReference type="InterPro" id="IPR027408">
    <property type="entry name" value="PNPase/RNase_PH_dom_sf"/>
</dbReference>
<evidence type="ECO:0000256" key="2">
    <source>
        <dbReference type="ARBA" id="ARBA00012416"/>
    </source>
</evidence>
<reference evidence="8" key="1">
    <citation type="submission" date="2020-11" db="EMBL/GenBank/DDBJ databases">
        <authorList>
            <person name="Tran Van P."/>
        </authorList>
    </citation>
    <scope>NUCLEOTIDE SEQUENCE</scope>
</reference>
<dbReference type="InterPro" id="IPR012162">
    <property type="entry name" value="PNPase"/>
</dbReference>
<dbReference type="OrthoDB" id="437922at2759"/>
<evidence type="ECO:0000313" key="8">
    <source>
        <dbReference type="EMBL" id="CAD7253203.1"/>
    </source>
</evidence>
<dbReference type="EMBL" id="CAJPEV010005442">
    <property type="protein sequence ID" value="CAG0903165.1"/>
    <property type="molecule type" value="Genomic_DNA"/>
</dbReference>
<dbReference type="InterPro" id="IPR015847">
    <property type="entry name" value="ExoRNase_PH_dom2"/>
</dbReference>
<dbReference type="SUPFAM" id="SSF46915">
    <property type="entry name" value="Polynucleotide phosphorylase/guanosine pentaphosphate synthase (PNPase/GPSI), domain 3"/>
    <property type="match status" value="1"/>
</dbReference>
<dbReference type="GO" id="GO:0005829">
    <property type="term" value="C:cytosol"/>
    <property type="evidence" value="ECO:0007669"/>
    <property type="project" value="TreeGrafter"/>
</dbReference>
<dbReference type="GO" id="GO:0000958">
    <property type="term" value="P:mitochondrial mRNA catabolic process"/>
    <property type="evidence" value="ECO:0007669"/>
    <property type="project" value="TreeGrafter"/>
</dbReference>
<accession>A0A7R9FSG2</accession>
<dbReference type="InterPro" id="IPR020568">
    <property type="entry name" value="Ribosomal_Su5_D2-typ_SF"/>
</dbReference>
<protein>
    <recommendedName>
        <fullName evidence="2">polyribonucleotide nucleotidyltransferase</fullName>
        <ecNumber evidence="2">2.7.7.8</ecNumber>
    </recommendedName>
</protein>
<keyword evidence="9" id="KW-1185">Reference proteome</keyword>
<dbReference type="SUPFAM" id="SSF54211">
    <property type="entry name" value="Ribosomal protein S5 domain 2-like"/>
    <property type="match status" value="2"/>
</dbReference>
<keyword evidence="5 6" id="KW-0694">RNA-binding</keyword>
<dbReference type="InterPro" id="IPR036456">
    <property type="entry name" value="PNPase_PH_RNA-bd_sf"/>
</dbReference>
<dbReference type="Pfam" id="PF03726">
    <property type="entry name" value="PNPase"/>
    <property type="match status" value="1"/>
</dbReference>
<proteinExistence type="inferred from homology"/>
<dbReference type="CDD" id="cd11363">
    <property type="entry name" value="RNase_PH_PNPase_1"/>
    <property type="match status" value="1"/>
</dbReference>
<keyword evidence="4" id="KW-0548">Nucleotidyltransferase</keyword>
<dbReference type="AlphaFoldDB" id="A0A7R9FSG2"/>
<dbReference type="CDD" id="cd09033">
    <property type="entry name" value="KH-I_PNPT1"/>
    <property type="match status" value="1"/>
</dbReference>
<dbReference type="FunFam" id="2.40.50.140:FF:000113">
    <property type="entry name" value="polyribonucleotide nucleotidyltransferase 1, mitochondrial"/>
    <property type="match status" value="1"/>
</dbReference>
<dbReference type="EMBL" id="LR904959">
    <property type="protein sequence ID" value="CAD7253203.1"/>
    <property type="molecule type" value="Genomic_DNA"/>
</dbReference>
<dbReference type="GO" id="GO:0003723">
    <property type="term" value="F:RNA binding"/>
    <property type="evidence" value="ECO:0007669"/>
    <property type="project" value="UniProtKB-UniRule"/>
</dbReference>
<sequence>MSVILIQPMRRLHGRSRPPASWTQFRAMCRDATRISFTSGKLAKFADGCAVVCQGDTAVMVTAVCKDKPPSLSQGFVPLTVDFRQKAAAAGRIPMNFLRRERGPTDKEVLTSRMIDRSLRPMFPLAFSGETQIICNLLSVDGVHDPEVLAINAASAALSISDIPWSGPIGAVRVGLVDGNVMINPTRRELSQSTLNLIVSAAERNKLVMMEMSGNDVLIQDLMKAIKAAVKSCQALIHDIKALQKECGKPKRISEQPHTIPQELVDNVKKRCDEKFRKIFTDHSHHKLSRDDAVNELRLWVIQELKSSDSALDEQAVNAAFGELAREVFRDLILVTECRCDGRSLTSLRPIECEVDLYKPLHGSALFTRGQTQVLCTVAFDSLDSALKSDPISVITGGMKEKNFFLHYEFPPYATKEIGSAFSYGRRELGHGALAERALRPLIPSDFPFTIRLTSEVLESNGSSSMASVCGGSLALMDAGVPLSTAVAGVAMGLITRIQSDEIQDYKVLTDILGIEDYMGDMDFKIAGTRRGVTAIQADIKLPGIPLKIVMEAIEQSTKAKTQILDIMNQTMKSAQTEHKTNWPVSETMDVPVQKRGAFLGFGGMRLKALTAETGVQVTQIDDTHYSLFAPNQAAMEEAKAMIHEWMSQDREPNFEFGAIYSAKIVEMQENGVMVTLYSNMKPALLHVSQLDQRKVMHPSALGLEVGQEIQVKYFGRDPVSGQMRLSRKVLQALASQKVKTLGLKDQDPGARAAHNHAPDTTAIKINKCRVSMKQRAAKTCDKLSVIYSQAMVHLDDDA</sequence>
<gene>
    <name evidence="8" type="ORF">DSTB1V02_LOCUS12953</name>
</gene>
<dbReference type="Proteomes" id="UP000677054">
    <property type="component" value="Unassembled WGS sequence"/>
</dbReference>
<dbReference type="PIRSF" id="PIRSF005499">
    <property type="entry name" value="PNPase"/>
    <property type="match status" value="1"/>
</dbReference>
<dbReference type="PANTHER" id="PTHR11252:SF0">
    <property type="entry name" value="POLYRIBONUCLEOTIDE NUCLEOTIDYLTRANSFERASE 1, MITOCHONDRIAL"/>
    <property type="match status" value="1"/>
</dbReference>
<dbReference type="FunFam" id="3.30.230.70:FF:000001">
    <property type="entry name" value="Polyribonucleotide nucleotidyltransferase"/>
    <property type="match status" value="1"/>
</dbReference>
<dbReference type="Gene3D" id="3.30.230.70">
    <property type="entry name" value="GHMP Kinase, N-terminal domain"/>
    <property type="match status" value="2"/>
</dbReference>
<dbReference type="Pfam" id="PF03725">
    <property type="entry name" value="RNase_PH_C"/>
    <property type="match status" value="1"/>
</dbReference>
<dbReference type="InterPro" id="IPR004088">
    <property type="entry name" value="KH_dom_type_1"/>
</dbReference>
<evidence type="ECO:0000256" key="3">
    <source>
        <dbReference type="ARBA" id="ARBA00022679"/>
    </source>
</evidence>
<dbReference type="SUPFAM" id="SSF50249">
    <property type="entry name" value="Nucleic acid-binding proteins"/>
    <property type="match status" value="1"/>
</dbReference>
<feature type="non-terminal residue" evidence="8">
    <location>
        <position position="799"/>
    </location>
</feature>
<dbReference type="PROSITE" id="PS50126">
    <property type="entry name" value="S1"/>
    <property type="match status" value="1"/>
</dbReference>
<dbReference type="EC" id="2.7.7.8" evidence="2"/>
<dbReference type="InterPro" id="IPR012340">
    <property type="entry name" value="NA-bd_OB-fold"/>
</dbReference>
<dbReference type="Gene3D" id="3.30.1370.10">
    <property type="entry name" value="K Homology domain, type 1"/>
    <property type="match status" value="1"/>
</dbReference>